<dbReference type="CDD" id="cd02440">
    <property type="entry name" value="AdoMet_MTases"/>
    <property type="match status" value="1"/>
</dbReference>
<dbReference type="PANTHER" id="PTHR11727">
    <property type="entry name" value="DIMETHYLADENOSINE TRANSFERASE"/>
    <property type="match status" value="1"/>
</dbReference>
<dbReference type="InterPro" id="IPR023165">
    <property type="entry name" value="rRNA_Ade_diMease-like_C"/>
</dbReference>
<organism evidence="8">
    <name type="scientific">marine metagenome</name>
    <dbReference type="NCBI Taxonomy" id="408172"/>
    <lineage>
        <taxon>unclassified sequences</taxon>
        <taxon>metagenomes</taxon>
        <taxon>ecological metagenomes</taxon>
    </lineage>
</organism>
<dbReference type="InterPro" id="IPR001737">
    <property type="entry name" value="KsgA/Erm"/>
</dbReference>
<dbReference type="InterPro" id="IPR020598">
    <property type="entry name" value="rRNA_Ade_methylase_Trfase_N"/>
</dbReference>
<dbReference type="PROSITE" id="PS51689">
    <property type="entry name" value="SAM_RNA_A_N6_MT"/>
    <property type="match status" value="1"/>
</dbReference>
<dbReference type="NCBIfam" id="TIGR00755">
    <property type="entry name" value="ksgA"/>
    <property type="match status" value="1"/>
</dbReference>
<evidence type="ECO:0000259" key="7">
    <source>
        <dbReference type="SMART" id="SM00650"/>
    </source>
</evidence>
<dbReference type="Gene3D" id="1.10.8.100">
    <property type="entry name" value="Ribosomal RNA adenine dimethylase-like, domain 2"/>
    <property type="match status" value="1"/>
</dbReference>
<dbReference type="SMART" id="SM00650">
    <property type="entry name" value="rADc"/>
    <property type="match status" value="1"/>
</dbReference>
<keyword evidence="4" id="KW-0808">Transferase</keyword>
<name>A0A381P1W3_9ZZZZ</name>
<dbReference type="PANTHER" id="PTHR11727:SF7">
    <property type="entry name" value="DIMETHYLADENOSINE TRANSFERASE-RELATED"/>
    <property type="match status" value="1"/>
</dbReference>
<sequence>MSRPRKRFGQHFLRDAATIRRIVESIRVEDRTPVVEIGPGRGALTAPLAEYCSQLHLIEIDQDLIELLAERYAGNAAVTVHQGDALEFNYARLAQELGSKLVVVGNLPYNISTPLLFQLLSQLESIRDMVFMLQREIAERLTAGPGDSNYGRLTVTVGRSCAVKPLFEVGPGAFYPAPKVHSSVVQFSPRRAPLGPVVQSGLFERVVRDAFSQRRKTLRNALKRYQAEPVFTRLGIDPQLRAERLSIEQFAELAAALED</sequence>
<gene>
    <name evidence="8" type="ORF">METZ01_LOCUS13042</name>
</gene>
<evidence type="ECO:0000256" key="4">
    <source>
        <dbReference type="ARBA" id="ARBA00022679"/>
    </source>
</evidence>
<dbReference type="InterPro" id="IPR020596">
    <property type="entry name" value="rRNA_Ade_Mease_Trfase_CS"/>
</dbReference>
<evidence type="ECO:0000313" key="8">
    <source>
        <dbReference type="EMBL" id="SUZ60188.1"/>
    </source>
</evidence>
<feature type="domain" description="Ribosomal RNA adenine methylase transferase N-terminal" evidence="7">
    <location>
        <begin position="18"/>
        <end position="191"/>
    </location>
</feature>
<dbReference type="Gene3D" id="3.40.50.150">
    <property type="entry name" value="Vaccinia Virus protein VP39"/>
    <property type="match status" value="1"/>
</dbReference>
<dbReference type="SUPFAM" id="SSF53335">
    <property type="entry name" value="S-adenosyl-L-methionine-dependent methyltransferases"/>
    <property type="match status" value="1"/>
</dbReference>
<dbReference type="GO" id="GO:0005829">
    <property type="term" value="C:cytosol"/>
    <property type="evidence" value="ECO:0007669"/>
    <property type="project" value="TreeGrafter"/>
</dbReference>
<evidence type="ECO:0000256" key="3">
    <source>
        <dbReference type="ARBA" id="ARBA00022603"/>
    </source>
</evidence>
<dbReference type="PROSITE" id="PS01131">
    <property type="entry name" value="RRNA_A_DIMETH"/>
    <property type="match status" value="1"/>
</dbReference>
<evidence type="ECO:0000256" key="5">
    <source>
        <dbReference type="ARBA" id="ARBA00022691"/>
    </source>
</evidence>
<dbReference type="Pfam" id="PF00398">
    <property type="entry name" value="RrnaAD"/>
    <property type="match status" value="1"/>
</dbReference>
<keyword evidence="2" id="KW-0698">rRNA processing</keyword>
<proteinExistence type="inferred from homology"/>
<dbReference type="AlphaFoldDB" id="A0A381P1W3"/>
<dbReference type="InterPro" id="IPR029063">
    <property type="entry name" value="SAM-dependent_MTases_sf"/>
</dbReference>
<keyword evidence="6" id="KW-0694">RNA-binding</keyword>
<dbReference type="FunFam" id="1.10.8.100:FF:000001">
    <property type="entry name" value="Ribosomal RNA small subunit methyltransferase A"/>
    <property type="match status" value="1"/>
</dbReference>
<accession>A0A381P1W3</accession>
<protein>
    <recommendedName>
        <fullName evidence="7">Ribosomal RNA adenine methylase transferase N-terminal domain-containing protein</fullName>
    </recommendedName>
</protein>
<dbReference type="GO" id="GO:0003723">
    <property type="term" value="F:RNA binding"/>
    <property type="evidence" value="ECO:0007669"/>
    <property type="project" value="UniProtKB-KW"/>
</dbReference>
<keyword evidence="5" id="KW-0949">S-adenosyl-L-methionine</keyword>
<evidence type="ECO:0000256" key="1">
    <source>
        <dbReference type="ARBA" id="ARBA00022490"/>
    </source>
</evidence>
<evidence type="ECO:0000256" key="2">
    <source>
        <dbReference type="ARBA" id="ARBA00022552"/>
    </source>
</evidence>
<dbReference type="GO" id="GO:0000179">
    <property type="term" value="F:rRNA (adenine-N6,N6-)-dimethyltransferase activity"/>
    <property type="evidence" value="ECO:0007669"/>
    <property type="project" value="InterPro"/>
</dbReference>
<dbReference type="HAMAP" id="MF_00607">
    <property type="entry name" value="16SrRNA_methyltr_A"/>
    <property type="match status" value="1"/>
</dbReference>
<keyword evidence="3" id="KW-0489">Methyltransferase</keyword>
<keyword evidence="1" id="KW-0963">Cytoplasm</keyword>
<dbReference type="EMBL" id="UINC01000725">
    <property type="protein sequence ID" value="SUZ60188.1"/>
    <property type="molecule type" value="Genomic_DNA"/>
</dbReference>
<evidence type="ECO:0000256" key="6">
    <source>
        <dbReference type="ARBA" id="ARBA00022884"/>
    </source>
</evidence>
<dbReference type="InterPro" id="IPR011530">
    <property type="entry name" value="rRNA_adenine_dimethylase"/>
</dbReference>
<reference evidence="8" key="1">
    <citation type="submission" date="2018-05" db="EMBL/GenBank/DDBJ databases">
        <authorList>
            <person name="Lanie J.A."/>
            <person name="Ng W.-L."/>
            <person name="Kazmierczak K.M."/>
            <person name="Andrzejewski T.M."/>
            <person name="Davidsen T.M."/>
            <person name="Wayne K.J."/>
            <person name="Tettelin H."/>
            <person name="Glass J.I."/>
            <person name="Rusch D."/>
            <person name="Podicherti R."/>
            <person name="Tsui H.-C.T."/>
            <person name="Winkler M.E."/>
        </authorList>
    </citation>
    <scope>NUCLEOTIDE SEQUENCE</scope>
</reference>